<evidence type="ECO:0000313" key="3">
    <source>
        <dbReference type="Proteomes" id="UP000791440"/>
    </source>
</evidence>
<reference evidence="2" key="1">
    <citation type="journal article" date="2016" name="Insect Biochem. Mol. Biol.">
        <title>Multifaceted biological insights from a draft genome sequence of the tobacco hornworm moth, Manduca sexta.</title>
        <authorList>
            <person name="Kanost M.R."/>
            <person name="Arrese E.L."/>
            <person name="Cao X."/>
            <person name="Chen Y.R."/>
            <person name="Chellapilla S."/>
            <person name="Goldsmith M.R."/>
            <person name="Grosse-Wilde E."/>
            <person name="Heckel D.G."/>
            <person name="Herndon N."/>
            <person name="Jiang H."/>
            <person name="Papanicolaou A."/>
            <person name="Qu J."/>
            <person name="Soulages J.L."/>
            <person name="Vogel H."/>
            <person name="Walters J."/>
            <person name="Waterhouse R.M."/>
            <person name="Ahn S.J."/>
            <person name="Almeida F.C."/>
            <person name="An C."/>
            <person name="Aqrawi P."/>
            <person name="Bretschneider A."/>
            <person name="Bryant W.B."/>
            <person name="Bucks S."/>
            <person name="Chao H."/>
            <person name="Chevignon G."/>
            <person name="Christen J.M."/>
            <person name="Clarke D.F."/>
            <person name="Dittmer N.T."/>
            <person name="Ferguson L.C.F."/>
            <person name="Garavelou S."/>
            <person name="Gordon K.H.J."/>
            <person name="Gunaratna R.T."/>
            <person name="Han Y."/>
            <person name="Hauser F."/>
            <person name="He Y."/>
            <person name="Heidel-Fischer H."/>
            <person name="Hirsh A."/>
            <person name="Hu Y."/>
            <person name="Jiang H."/>
            <person name="Kalra D."/>
            <person name="Klinner C."/>
            <person name="Konig C."/>
            <person name="Kovar C."/>
            <person name="Kroll A.R."/>
            <person name="Kuwar S.S."/>
            <person name="Lee S.L."/>
            <person name="Lehman R."/>
            <person name="Li K."/>
            <person name="Li Z."/>
            <person name="Liang H."/>
            <person name="Lovelace S."/>
            <person name="Lu Z."/>
            <person name="Mansfield J.H."/>
            <person name="McCulloch K.J."/>
            <person name="Mathew T."/>
            <person name="Morton B."/>
            <person name="Muzny D.M."/>
            <person name="Neunemann D."/>
            <person name="Ongeri F."/>
            <person name="Pauchet Y."/>
            <person name="Pu L.L."/>
            <person name="Pyrousis I."/>
            <person name="Rao X.J."/>
            <person name="Redding A."/>
            <person name="Roesel C."/>
            <person name="Sanchez-Gracia A."/>
            <person name="Schaack S."/>
            <person name="Shukla A."/>
            <person name="Tetreau G."/>
            <person name="Wang Y."/>
            <person name="Xiong G.H."/>
            <person name="Traut W."/>
            <person name="Walsh T.K."/>
            <person name="Worley K.C."/>
            <person name="Wu D."/>
            <person name="Wu W."/>
            <person name="Wu Y.Q."/>
            <person name="Zhang X."/>
            <person name="Zou Z."/>
            <person name="Zucker H."/>
            <person name="Briscoe A.D."/>
            <person name="Burmester T."/>
            <person name="Clem R.J."/>
            <person name="Feyereisen R."/>
            <person name="Grimmelikhuijzen C.J.P."/>
            <person name="Hamodrakas S.J."/>
            <person name="Hansson B.S."/>
            <person name="Huguet E."/>
            <person name="Jermiin L.S."/>
            <person name="Lan Q."/>
            <person name="Lehman H.K."/>
            <person name="Lorenzen M."/>
            <person name="Merzendorfer H."/>
            <person name="Michalopoulos I."/>
            <person name="Morton D.B."/>
            <person name="Muthukrishnan S."/>
            <person name="Oakeshott J.G."/>
            <person name="Palmer W."/>
            <person name="Park Y."/>
            <person name="Passarelli A.L."/>
            <person name="Rozas J."/>
            <person name="Schwartz L.M."/>
            <person name="Smith W."/>
            <person name="Southgate A."/>
            <person name="Vilcinskas A."/>
            <person name="Vogt R."/>
            <person name="Wang P."/>
            <person name="Werren J."/>
            <person name="Yu X.Q."/>
            <person name="Zhou J.J."/>
            <person name="Brown S.J."/>
            <person name="Scherer S.E."/>
            <person name="Richards S."/>
            <person name="Blissard G.W."/>
        </authorList>
    </citation>
    <scope>NUCLEOTIDE SEQUENCE</scope>
</reference>
<sequence>MFLSYEVMATFGISMVLSFTLSVIVLLVVAAKRGLLRVGATHKNSKLGGVLLLPANSPEAAKVPKSVELTPLATYTV</sequence>
<keyword evidence="1" id="KW-1133">Transmembrane helix</keyword>
<proteinExistence type="predicted"/>
<protein>
    <submittedName>
        <fullName evidence="2">Uncharacterized protein</fullName>
    </submittedName>
</protein>
<feature type="transmembrane region" description="Helical" evidence="1">
    <location>
        <begin position="12"/>
        <end position="31"/>
    </location>
</feature>
<keyword evidence="1" id="KW-0812">Transmembrane</keyword>
<accession>A0A921YZY2</accession>
<name>A0A921YZY2_MANSE</name>
<comment type="caution">
    <text evidence="2">The sequence shown here is derived from an EMBL/GenBank/DDBJ whole genome shotgun (WGS) entry which is preliminary data.</text>
</comment>
<keyword evidence="3" id="KW-1185">Reference proteome</keyword>
<evidence type="ECO:0000256" key="1">
    <source>
        <dbReference type="SAM" id="Phobius"/>
    </source>
</evidence>
<evidence type="ECO:0000313" key="2">
    <source>
        <dbReference type="EMBL" id="KAG6448433.1"/>
    </source>
</evidence>
<reference evidence="2" key="2">
    <citation type="submission" date="2020-12" db="EMBL/GenBank/DDBJ databases">
        <authorList>
            <person name="Kanost M."/>
        </authorList>
    </citation>
    <scope>NUCLEOTIDE SEQUENCE</scope>
</reference>
<dbReference type="EMBL" id="JH668357">
    <property type="protein sequence ID" value="KAG6448433.1"/>
    <property type="molecule type" value="Genomic_DNA"/>
</dbReference>
<dbReference type="Proteomes" id="UP000791440">
    <property type="component" value="Unassembled WGS sequence"/>
</dbReference>
<keyword evidence="1" id="KW-0472">Membrane</keyword>
<organism evidence="2 3">
    <name type="scientific">Manduca sexta</name>
    <name type="common">Tobacco hawkmoth</name>
    <name type="synonym">Tobacco hornworm</name>
    <dbReference type="NCBI Taxonomy" id="7130"/>
    <lineage>
        <taxon>Eukaryota</taxon>
        <taxon>Metazoa</taxon>
        <taxon>Ecdysozoa</taxon>
        <taxon>Arthropoda</taxon>
        <taxon>Hexapoda</taxon>
        <taxon>Insecta</taxon>
        <taxon>Pterygota</taxon>
        <taxon>Neoptera</taxon>
        <taxon>Endopterygota</taxon>
        <taxon>Lepidoptera</taxon>
        <taxon>Glossata</taxon>
        <taxon>Ditrysia</taxon>
        <taxon>Bombycoidea</taxon>
        <taxon>Sphingidae</taxon>
        <taxon>Sphinginae</taxon>
        <taxon>Sphingini</taxon>
        <taxon>Manduca</taxon>
    </lineage>
</organism>
<gene>
    <name evidence="2" type="ORF">O3G_MSEX005479</name>
</gene>
<dbReference type="AlphaFoldDB" id="A0A921YZY2"/>